<accession>A0A1A9RMB6</accession>
<dbReference type="Proteomes" id="UP000078103">
    <property type="component" value="Unassembled WGS sequence"/>
</dbReference>
<comment type="caution">
    <text evidence="1">The sequence shown here is derived from an EMBL/GenBank/DDBJ whole genome shotgun (WGS) entry which is preliminary data.</text>
</comment>
<protein>
    <submittedName>
        <fullName evidence="1">Uncharacterized protein</fullName>
    </submittedName>
</protein>
<name>A0A1A9RMB6_EIKCO</name>
<dbReference type="EMBL" id="LXSH01000028">
    <property type="protein sequence ID" value="OAM20313.1"/>
    <property type="molecule type" value="Genomic_DNA"/>
</dbReference>
<proteinExistence type="predicted"/>
<reference evidence="2" key="1">
    <citation type="submission" date="2016-05" db="EMBL/GenBank/DDBJ databases">
        <title>Draft genome of Corynebacterium afermentans subsp. afermentans LCDC 88199T.</title>
        <authorList>
            <person name="Bernier A.-M."/>
            <person name="Bernard K."/>
        </authorList>
    </citation>
    <scope>NUCLEOTIDE SEQUENCE [LARGE SCALE GENOMIC DNA]</scope>
    <source>
        <strain evidence="2">NML120819</strain>
    </source>
</reference>
<sequence>MVLYIFKMGIEVLALAGADILASLKPTLSGSLYGGYLKNMVAHLVFKSGQKGGYHNRNRGLGTERGSIVIHYPTIPVSLDEAKISDFLSHPIVWPYVLHEIIALPIYAPKAT</sequence>
<evidence type="ECO:0000313" key="2">
    <source>
        <dbReference type="Proteomes" id="UP000078103"/>
    </source>
</evidence>
<evidence type="ECO:0000313" key="1">
    <source>
        <dbReference type="EMBL" id="OAM20313.1"/>
    </source>
</evidence>
<gene>
    <name evidence="1" type="ORF">A7P89_10440</name>
</gene>
<organism evidence="1 2">
    <name type="scientific">Eikenella corrodens</name>
    <dbReference type="NCBI Taxonomy" id="539"/>
    <lineage>
        <taxon>Bacteria</taxon>
        <taxon>Pseudomonadati</taxon>
        <taxon>Pseudomonadota</taxon>
        <taxon>Betaproteobacteria</taxon>
        <taxon>Neisseriales</taxon>
        <taxon>Neisseriaceae</taxon>
        <taxon>Eikenella</taxon>
    </lineage>
</organism>
<dbReference type="AlphaFoldDB" id="A0A1A9RMB6"/>